<dbReference type="VEuPathDB" id="VectorBase:ISCP_037942"/>
<dbReference type="InterPro" id="IPR000749">
    <property type="entry name" value="ATP-guanido_PTrfase"/>
</dbReference>
<dbReference type="Gene3D" id="1.10.135.10">
    <property type="entry name" value="ATP:guanido phosphotransferase, N-terminal domain"/>
    <property type="match status" value="1"/>
</dbReference>
<sequence length="166" mass="18271">MGTTLLDIIQSGVENLDSDVGLCAPDAESHTLFAGLFNPVIEDYHGGFKATDKHSLTNFGDLSTLANVDPDDQFVVSIGVRCGHSLQGCPFNPCLTEAQYREMEEKVRSTLRMLEGELKVTYYPLDKTQQQLIDDHFLFKEGAHFLQAAIAAIKTIKTHLRSVVGA</sequence>
<dbReference type="EnsemblMetazoa" id="ISCW021028-RA">
    <property type="protein sequence ID" value="ISCW021028-PA"/>
    <property type="gene ID" value="ISCW021028"/>
</dbReference>
<feature type="domain" description="Phosphagen kinase N-terminal" evidence="9">
    <location>
        <begin position="1"/>
        <end position="46"/>
    </location>
</feature>
<comment type="similarity">
    <text evidence="1 7">Belongs to the ATP:guanido phosphotransferase family.</text>
</comment>
<dbReference type="InterPro" id="IPR036802">
    <property type="entry name" value="ATP-guanido_PTrfase_N_sf"/>
</dbReference>
<dbReference type="GO" id="GO:0005615">
    <property type="term" value="C:extracellular space"/>
    <property type="evidence" value="ECO:0000318"/>
    <property type="project" value="GO_Central"/>
</dbReference>
<dbReference type="Gene3D" id="3.30.590.10">
    <property type="entry name" value="Glutamine synthetase/guanido kinase, catalytic domain"/>
    <property type="match status" value="1"/>
</dbReference>
<evidence type="ECO:0000256" key="8">
    <source>
        <dbReference type="PROSITE-ProRule" id="PRU00843"/>
    </source>
</evidence>
<gene>
    <name evidence="11" type="ORF">IscW_ISCW021028</name>
</gene>
<dbReference type="HOGENOM" id="CLU_1847328_0_0_1"/>
<dbReference type="SUPFAM" id="SSF55931">
    <property type="entry name" value="Glutamine synthetase/guanido kinase"/>
    <property type="match status" value="1"/>
</dbReference>
<dbReference type="OrthoDB" id="430219at2759"/>
<dbReference type="PaxDb" id="6945-B7Q8H2"/>
<dbReference type="VEuPathDB" id="VectorBase:ISCW021028"/>
<dbReference type="PROSITE" id="PS51510">
    <property type="entry name" value="PHOSPHAGEN_KINASE_C"/>
    <property type="match status" value="1"/>
</dbReference>
<dbReference type="PANTHER" id="PTHR11547">
    <property type="entry name" value="ARGININE OR CREATINE KINASE"/>
    <property type="match status" value="1"/>
</dbReference>
<evidence type="ECO:0000256" key="5">
    <source>
        <dbReference type="ARBA" id="ARBA00022777"/>
    </source>
</evidence>
<accession>B7Q8H2</accession>
<evidence type="ECO:0000313" key="12">
    <source>
        <dbReference type="EnsemblMetazoa" id="ISCW021028-PA"/>
    </source>
</evidence>
<organism>
    <name type="scientific">Ixodes scapularis</name>
    <name type="common">Black-legged tick</name>
    <name type="synonym">Deer tick</name>
    <dbReference type="NCBI Taxonomy" id="6945"/>
    <lineage>
        <taxon>Eukaryota</taxon>
        <taxon>Metazoa</taxon>
        <taxon>Ecdysozoa</taxon>
        <taxon>Arthropoda</taxon>
        <taxon>Chelicerata</taxon>
        <taxon>Arachnida</taxon>
        <taxon>Acari</taxon>
        <taxon>Parasitiformes</taxon>
        <taxon>Ixodida</taxon>
        <taxon>Ixodoidea</taxon>
        <taxon>Ixodidae</taxon>
        <taxon>Ixodinae</taxon>
        <taxon>Ixodes</taxon>
    </lineage>
</organism>
<feature type="domain" description="Phosphagen kinase C-terminal" evidence="10">
    <location>
        <begin position="74"/>
        <end position="166"/>
    </location>
</feature>
<evidence type="ECO:0000313" key="13">
    <source>
        <dbReference type="Proteomes" id="UP000001555"/>
    </source>
</evidence>
<dbReference type="InterPro" id="IPR022414">
    <property type="entry name" value="ATP-guanido_PTrfase_cat"/>
</dbReference>
<evidence type="ECO:0000256" key="6">
    <source>
        <dbReference type="ARBA" id="ARBA00022840"/>
    </source>
</evidence>
<dbReference type="InParanoid" id="B7Q8H2"/>
<evidence type="ECO:0000259" key="10">
    <source>
        <dbReference type="PROSITE" id="PS51510"/>
    </source>
</evidence>
<name>B7Q8H2_IXOSC</name>
<evidence type="ECO:0000256" key="1">
    <source>
        <dbReference type="ARBA" id="ARBA00006798"/>
    </source>
</evidence>
<reference evidence="12" key="2">
    <citation type="submission" date="2020-05" db="UniProtKB">
        <authorList>
            <consortium name="EnsemblMetazoa"/>
        </authorList>
    </citation>
    <scope>IDENTIFICATION</scope>
    <source>
        <strain evidence="12">wikel</strain>
    </source>
</reference>
<protein>
    <recommendedName>
        <fullName evidence="2">arginine kinase</fullName>
        <ecNumber evidence="2">2.7.3.3</ecNumber>
    </recommendedName>
</protein>
<dbReference type="Proteomes" id="UP000001555">
    <property type="component" value="Unassembled WGS sequence"/>
</dbReference>
<evidence type="ECO:0000259" key="9">
    <source>
        <dbReference type="PROSITE" id="PS51509"/>
    </source>
</evidence>
<dbReference type="EMBL" id="DS884020">
    <property type="protein sequence ID" value="EEC15144.1"/>
    <property type="molecule type" value="Genomic_DNA"/>
</dbReference>
<dbReference type="FunFam" id="1.10.135.10:FF:000003">
    <property type="entry name" value="Three-domain arginine kinase"/>
    <property type="match status" value="1"/>
</dbReference>
<dbReference type="AlphaFoldDB" id="B7Q8H2"/>
<dbReference type="InterPro" id="IPR022413">
    <property type="entry name" value="ATP-guanido_PTrfase_N"/>
</dbReference>
<dbReference type="Pfam" id="PF02807">
    <property type="entry name" value="ATP-gua_PtransN"/>
    <property type="match status" value="1"/>
</dbReference>
<dbReference type="GO" id="GO:0016301">
    <property type="term" value="F:kinase activity"/>
    <property type="evidence" value="ECO:0000318"/>
    <property type="project" value="GO_Central"/>
</dbReference>
<evidence type="ECO:0000256" key="2">
    <source>
        <dbReference type="ARBA" id="ARBA00012230"/>
    </source>
</evidence>
<dbReference type="GO" id="GO:0046314">
    <property type="term" value="P:phosphocreatine biosynthetic process"/>
    <property type="evidence" value="ECO:0007669"/>
    <property type="project" value="InterPro"/>
</dbReference>
<dbReference type="SUPFAM" id="SSF48034">
    <property type="entry name" value="Guanido kinase N-terminal domain"/>
    <property type="match status" value="1"/>
</dbReference>
<dbReference type="VEuPathDB" id="VectorBase:ISCI020252"/>
<proteinExistence type="inferred from homology"/>
<keyword evidence="4 8" id="KW-0547">Nucleotide-binding</keyword>
<evidence type="ECO:0000313" key="11">
    <source>
        <dbReference type="EMBL" id="EEC15144.1"/>
    </source>
</evidence>
<evidence type="ECO:0000256" key="4">
    <source>
        <dbReference type="ARBA" id="ARBA00022741"/>
    </source>
</evidence>
<dbReference type="EC" id="2.7.3.3" evidence="2"/>
<keyword evidence="6 8" id="KW-0067">ATP-binding</keyword>
<reference evidence="11 13" key="1">
    <citation type="submission" date="2008-03" db="EMBL/GenBank/DDBJ databases">
        <title>Annotation of Ixodes scapularis.</title>
        <authorList>
            <consortium name="Ixodes scapularis Genome Project Consortium"/>
            <person name="Caler E."/>
            <person name="Hannick L.I."/>
            <person name="Bidwell S."/>
            <person name="Joardar V."/>
            <person name="Thiagarajan M."/>
            <person name="Amedeo P."/>
            <person name="Galinsky K.J."/>
            <person name="Schobel S."/>
            <person name="Inman J."/>
            <person name="Hostetler J."/>
            <person name="Miller J."/>
            <person name="Hammond M."/>
            <person name="Megy K."/>
            <person name="Lawson D."/>
            <person name="Kodira C."/>
            <person name="Sutton G."/>
            <person name="Meyer J."/>
            <person name="Hill C.A."/>
            <person name="Birren B."/>
            <person name="Nene V."/>
            <person name="Collins F."/>
            <person name="Alarcon-Chaidez F."/>
            <person name="Wikel S."/>
            <person name="Strausberg R."/>
        </authorList>
    </citation>
    <scope>NUCLEOTIDE SEQUENCE [LARGE SCALE GENOMIC DNA]</scope>
    <source>
        <strain evidence="13">Wikel</strain>
        <strain evidence="11">Wikel colony</strain>
    </source>
</reference>
<dbReference type="PROSITE" id="PS51509">
    <property type="entry name" value="PHOSPHAGEN_KINASE_N"/>
    <property type="match status" value="1"/>
</dbReference>
<dbReference type="PANTHER" id="PTHR11547:SF38">
    <property type="entry name" value="ARGININE KINASE 1-RELATED"/>
    <property type="match status" value="1"/>
</dbReference>
<dbReference type="GO" id="GO:0004054">
    <property type="term" value="F:arginine kinase activity"/>
    <property type="evidence" value="ECO:0007669"/>
    <property type="project" value="UniProtKB-EC"/>
</dbReference>
<keyword evidence="3 8" id="KW-0808">Transferase</keyword>
<dbReference type="GO" id="GO:0005524">
    <property type="term" value="F:ATP binding"/>
    <property type="evidence" value="ECO:0007669"/>
    <property type="project" value="UniProtKB-UniRule"/>
</dbReference>
<feature type="binding site" evidence="8">
    <location>
        <position position="136"/>
    </location>
    <ligand>
        <name>ATP</name>
        <dbReference type="ChEBI" id="CHEBI:30616"/>
    </ligand>
</feature>
<dbReference type="FunFam" id="3.30.590.10:FF:000038">
    <property type="entry name" value="Arginine kinase, putative"/>
    <property type="match status" value="1"/>
</dbReference>
<dbReference type="InterPro" id="IPR014746">
    <property type="entry name" value="Gln_synth/guanido_kin_cat_dom"/>
</dbReference>
<keyword evidence="13" id="KW-1185">Reference proteome</keyword>
<dbReference type="GO" id="GO:0004111">
    <property type="term" value="F:creatine kinase activity"/>
    <property type="evidence" value="ECO:0007669"/>
    <property type="project" value="InterPro"/>
</dbReference>
<feature type="binding site" evidence="8">
    <location>
        <begin position="77"/>
        <end position="81"/>
    </location>
    <ligand>
        <name>ATP</name>
        <dbReference type="ChEBI" id="CHEBI:30616"/>
    </ligand>
</feature>
<evidence type="ECO:0000256" key="7">
    <source>
        <dbReference type="PROSITE-ProRule" id="PRU00842"/>
    </source>
</evidence>
<evidence type="ECO:0000256" key="3">
    <source>
        <dbReference type="ARBA" id="ARBA00022679"/>
    </source>
</evidence>
<dbReference type="VEuPathDB" id="VectorBase:ISCI013005"/>
<comment type="caution">
    <text evidence="8">Lacks conserved residue(s) required for the propagation of feature annotation.</text>
</comment>
<dbReference type="EMBL" id="ABJB010902439">
    <property type="status" value="NOT_ANNOTATED_CDS"/>
    <property type="molecule type" value="Genomic_DNA"/>
</dbReference>
<keyword evidence="5 8" id="KW-0418">Kinase</keyword>
<dbReference type="STRING" id="6945.B7Q8H2"/>